<dbReference type="InterPro" id="IPR036942">
    <property type="entry name" value="Beta-barrel_TonB_sf"/>
</dbReference>
<keyword evidence="6" id="KW-0675">Receptor</keyword>
<name>A0A5C7A3V8_9FLAO</name>
<dbReference type="SUPFAM" id="SSF56935">
    <property type="entry name" value="Porins"/>
    <property type="match status" value="1"/>
</dbReference>
<evidence type="ECO:0000256" key="1">
    <source>
        <dbReference type="ARBA" id="ARBA00004442"/>
    </source>
</evidence>
<keyword evidence="3" id="KW-0998">Cell outer membrane</keyword>
<proteinExistence type="predicted"/>
<accession>A0A5C7A3V8</accession>
<dbReference type="SUPFAM" id="SSF49464">
    <property type="entry name" value="Carboxypeptidase regulatory domain-like"/>
    <property type="match status" value="1"/>
</dbReference>
<feature type="domain" description="Outer membrane protein beta-barrel" evidence="5">
    <location>
        <begin position="377"/>
        <end position="783"/>
    </location>
</feature>
<dbReference type="Gene3D" id="2.60.40.1120">
    <property type="entry name" value="Carboxypeptidase-like, regulatory domain"/>
    <property type="match status" value="1"/>
</dbReference>
<dbReference type="InterPro" id="IPR008969">
    <property type="entry name" value="CarboxyPept-like_regulatory"/>
</dbReference>
<evidence type="ECO:0000313" key="6">
    <source>
        <dbReference type="EMBL" id="TXD95509.1"/>
    </source>
</evidence>
<sequence>MKNLYFTPLLCLISLLSFTTHAQNSLKGVIIDENQKAVPFANVILLQASDSTTVYKGTVSEEDGSFLIEAVEDNEYVLEVRFVGYENFVKKIEVNGNTNLRKLVLVESASNLDEVTLTAKRPTISRSVDRITFNVENSVLSSGNSYEILKRTPGVIVSQGQLLIKNRPADVYINDNKVYLTAQELQQLLEGFSGENVKSVEVITNPPARYNAEGGSILNIITSKNLSVGYKGSLNASNTIAIKTKYSVGTSHYYKTDWLNAFASYNYNTRTDVKTDLGNITYFDPAGGINSRWEDEFNKETKRESHSLSTILDFTLSEKSKLSLSANILYTPKANSDIDGRTDIFNPQMQLDSLYTTDSRLENNQDNILLNADYSTSFGENGSTFSAQANYIKYKDDQTQDLLTQYFAPSGNILSDNSFYTIANQETDIYTGQIDFTSSIAGLDSEYGAKYSGIDSQSGLDFFDTNTGNRNFVDALSDEFDYNENILAGYVSLAKDWDTWSLKAGLRGEYTDIEGNSASFGAVNTQEYFELFPTFYLMHSVGDNHSFGLDYSRRITRPRFQSLNPYRYFLNENNFQVGNPNLKPGISNKVLLNYTFKNKLSFDLYYDKINDAPAILPFQNNENRTLRSVADNLVYEQQFSLDISYYDYVTDWYYLYIYSSIFKMKNEFIALESGDQKVNNEVTSVYLSVTNYLTLSKDGTFSGNLTATYSPDFIAGSYDFDEPQYGVSLGLRKTFFNDRLSATVNVEDLFNTYNIPLRSNYLNQDNSFFAMPESRSIRFGLLYKFGNFKLRDNQRALEADEKDRLEAQQMM</sequence>
<reference evidence="6 7" key="1">
    <citation type="submission" date="2019-08" db="EMBL/GenBank/DDBJ databases">
        <title>Genome sequence of Gillisia hiemivivida IC154 (type strain).</title>
        <authorList>
            <person name="Bowman J.P."/>
        </authorList>
    </citation>
    <scope>NUCLEOTIDE SEQUENCE [LARGE SCALE GENOMIC DNA]</scope>
    <source>
        <strain evidence="6 7">IC154</strain>
    </source>
</reference>
<dbReference type="RefSeq" id="WP_146928143.1">
    <property type="nucleotide sequence ID" value="NZ_CBCSHZ010000002.1"/>
</dbReference>
<comment type="caution">
    <text evidence="6">The sequence shown here is derived from an EMBL/GenBank/DDBJ whole genome shotgun (WGS) entry which is preliminary data.</text>
</comment>
<dbReference type="PANTHER" id="PTHR40980:SF4">
    <property type="entry name" value="TONB-DEPENDENT RECEPTOR-LIKE BETA-BARREL DOMAIN-CONTAINING PROTEIN"/>
    <property type="match status" value="1"/>
</dbReference>
<evidence type="ECO:0000256" key="4">
    <source>
        <dbReference type="SAM" id="SignalP"/>
    </source>
</evidence>
<dbReference type="GO" id="GO:0009279">
    <property type="term" value="C:cell outer membrane"/>
    <property type="evidence" value="ECO:0007669"/>
    <property type="project" value="UniProtKB-SubCell"/>
</dbReference>
<evidence type="ECO:0000259" key="5">
    <source>
        <dbReference type="Pfam" id="PF14905"/>
    </source>
</evidence>
<dbReference type="Pfam" id="PF13715">
    <property type="entry name" value="CarbopepD_reg_2"/>
    <property type="match status" value="1"/>
</dbReference>
<dbReference type="AlphaFoldDB" id="A0A5C7A3V8"/>
<organism evidence="6 7">
    <name type="scientific">Gillisia hiemivivida</name>
    <dbReference type="NCBI Taxonomy" id="291190"/>
    <lineage>
        <taxon>Bacteria</taxon>
        <taxon>Pseudomonadati</taxon>
        <taxon>Bacteroidota</taxon>
        <taxon>Flavobacteriia</taxon>
        <taxon>Flavobacteriales</taxon>
        <taxon>Flavobacteriaceae</taxon>
        <taxon>Gillisia</taxon>
    </lineage>
</organism>
<evidence type="ECO:0000313" key="7">
    <source>
        <dbReference type="Proteomes" id="UP000321367"/>
    </source>
</evidence>
<evidence type="ECO:0000256" key="2">
    <source>
        <dbReference type="ARBA" id="ARBA00023136"/>
    </source>
</evidence>
<feature type="chain" id="PRO_5022674066" evidence="4">
    <location>
        <begin position="23"/>
        <end position="811"/>
    </location>
</feature>
<dbReference type="Proteomes" id="UP000321367">
    <property type="component" value="Unassembled WGS sequence"/>
</dbReference>
<dbReference type="Gene3D" id="2.40.170.20">
    <property type="entry name" value="TonB-dependent receptor, beta-barrel domain"/>
    <property type="match status" value="1"/>
</dbReference>
<evidence type="ECO:0000256" key="3">
    <source>
        <dbReference type="ARBA" id="ARBA00023237"/>
    </source>
</evidence>
<dbReference type="EMBL" id="VORY01000001">
    <property type="protein sequence ID" value="TXD95509.1"/>
    <property type="molecule type" value="Genomic_DNA"/>
</dbReference>
<dbReference type="PANTHER" id="PTHR40980">
    <property type="entry name" value="PLUG DOMAIN-CONTAINING PROTEIN"/>
    <property type="match status" value="1"/>
</dbReference>
<keyword evidence="4" id="KW-0732">Signal</keyword>
<keyword evidence="2" id="KW-0472">Membrane</keyword>
<dbReference type="OrthoDB" id="8764943at2"/>
<protein>
    <submittedName>
        <fullName evidence="6">TonB-dependent receptor</fullName>
    </submittedName>
</protein>
<gene>
    <name evidence="6" type="ORF">ES724_00295</name>
</gene>
<keyword evidence="7" id="KW-1185">Reference proteome</keyword>
<dbReference type="InterPro" id="IPR041700">
    <property type="entry name" value="OMP_b-brl_3"/>
</dbReference>
<comment type="subcellular location">
    <subcellularLocation>
        <location evidence="1">Cell outer membrane</location>
    </subcellularLocation>
</comment>
<feature type="signal peptide" evidence="4">
    <location>
        <begin position="1"/>
        <end position="22"/>
    </location>
</feature>
<dbReference type="Pfam" id="PF14905">
    <property type="entry name" value="OMP_b-brl_3"/>
    <property type="match status" value="1"/>
</dbReference>